<sequence length="603" mass="70750">MHSNRSTNDSYHSDSSLKRPTKEKITARKAFKVKKIKRSHTFCKSEVPNEFKSKLERIRKRKNTMHFEVTPQLASQVVKEYIIPMFEADYKAKNIVNRSISYGRNKSLKKSNFKLSDILSKELESMKLETKFVEENYSKAIIDTTAIKNELNELKQNLLEKRSLLESMKYQYNEGIKQKKLEFLNLSLINQETAKNRQLLSEIEKLRTKNGEDLVGEKNVNEELKNTSKQMQHWNSVYKMSNDVMGETLKGLYQASSEFTNEILFKKSLENLALKNKQDFEMLEELEYEIINELPFILTENEFFSSENTTKSTLKESLMQDIRRLKQAAADNIESIKNKLKDTVDQNTDLSQKCLEMEKKTEVLREEYNKLAEKFRELQPKQKIFGQNEEKLCKRCNSIYTEKENFNWSCVIHKSEWTNKIYWCCGATKKESVGCVKTKHISKEEAENFELITPQGDNKDKLFCTSCRTNGHSLNSCPKDPNPNSFSDRKSEQIRTRNSIRKRTKIGQLNFDSSARILNSLKYRNKSANKENSFREISSLRNAVKMDSSYNRVLIDDILLEENKRSPIRSRTTKEDTMEIDTKCKMTHLDENFSRNFIEMYKL</sequence>
<dbReference type="GO" id="GO:0008270">
    <property type="term" value="F:zinc ion binding"/>
    <property type="evidence" value="ECO:0007669"/>
    <property type="project" value="UniProtKB-KW"/>
</dbReference>
<name>A0AAU9K493_9CILI</name>
<gene>
    <name evidence="4" type="ORF">BSTOLATCC_MIC58147</name>
</gene>
<dbReference type="Proteomes" id="UP001162131">
    <property type="component" value="Unassembled WGS sequence"/>
</dbReference>
<feature type="region of interest" description="Disordered" evidence="3">
    <location>
        <begin position="1"/>
        <end position="24"/>
    </location>
</feature>
<feature type="coiled-coil region" evidence="2">
    <location>
        <begin position="319"/>
        <end position="374"/>
    </location>
</feature>
<reference evidence="4" key="1">
    <citation type="submission" date="2021-09" db="EMBL/GenBank/DDBJ databases">
        <authorList>
            <consortium name="AG Swart"/>
            <person name="Singh M."/>
            <person name="Singh A."/>
            <person name="Seah K."/>
            <person name="Emmerich C."/>
        </authorList>
    </citation>
    <scope>NUCLEOTIDE SEQUENCE</scope>
    <source>
        <strain evidence="4">ATCC30299</strain>
    </source>
</reference>
<evidence type="ECO:0000313" key="4">
    <source>
        <dbReference type="EMBL" id="CAG9333333.1"/>
    </source>
</evidence>
<evidence type="ECO:0000256" key="1">
    <source>
        <dbReference type="PROSITE-ProRule" id="PRU00432"/>
    </source>
</evidence>
<proteinExistence type="predicted"/>
<keyword evidence="1" id="KW-0863">Zinc-finger</keyword>
<evidence type="ECO:0000313" key="5">
    <source>
        <dbReference type="Proteomes" id="UP001162131"/>
    </source>
</evidence>
<dbReference type="EMBL" id="CAJZBQ010000056">
    <property type="protein sequence ID" value="CAG9333333.1"/>
    <property type="molecule type" value="Genomic_DNA"/>
</dbReference>
<keyword evidence="1" id="KW-0862">Zinc</keyword>
<feature type="compositionally biased region" description="Polar residues" evidence="3">
    <location>
        <begin position="1"/>
        <end position="10"/>
    </location>
</feature>
<evidence type="ECO:0000256" key="3">
    <source>
        <dbReference type="SAM" id="MobiDB-lite"/>
    </source>
</evidence>
<keyword evidence="5" id="KW-1185">Reference proteome</keyword>
<keyword evidence="2" id="KW-0175">Coiled coil</keyword>
<protein>
    <submittedName>
        <fullName evidence="4">Uncharacterized protein</fullName>
    </submittedName>
</protein>
<dbReference type="AlphaFoldDB" id="A0AAU9K493"/>
<dbReference type="PROSITE" id="PS51113">
    <property type="entry name" value="ZF_BTK"/>
    <property type="match status" value="1"/>
</dbReference>
<organism evidence="4 5">
    <name type="scientific">Blepharisma stoltei</name>
    <dbReference type="NCBI Taxonomy" id="1481888"/>
    <lineage>
        <taxon>Eukaryota</taxon>
        <taxon>Sar</taxon>
        <taxon>Alveolata</taxon>
        <taxon>Ciliophora</taxon>
        <taxon>Postciliodesmatophora</taxon>
        <taxon>Heterotrichea</taxon>
        <taxon>Heterotrichida</taxon>
        <taxon>Blepharismidae</taxon>
        <taxon>Blepharisma</taxon>
    </lineage>
</organism>
<comment type="caution">
    <text evidence="4">The sequence shown here is derived from an EMBL/GenBank/DDBJ whole genome shotgun (WGS) entry which is preliminary data.</text>
</comment>
<dbReference type="InterPro" id="IPR001562">
    <property type="entry name" value="Znf_Btk_motif"/>
</dbReference>
<feature type="coiled-coil region" evidence="2">
    <location>
        <begin position="148"/>
        <end position="209"/>
    </location>
</feature>
<accession>A0AAU9K493</accession>
<dbReference type="GO" id="GO:0035556">
    <property type="term" value="P:intracellular signal transduction"/>
    <property type="evidence" value="ECO:0007669"/>
    <property type="project" value="InterPro"/>
</dbReference>
<keyword evidence="1" id="KW-0479">Metal-binding</keyword>
<feature type="compositionally biased region" description="Basic and acidic residues" evidence="3">
    <location>
        <begin position="11"/>
        <end position="24"/>
    </location>
</feature>
<evidence type="ECO:0000256" key="2">
    <source>
        <dbReference type="SAM" id="Coils"/>
    </source>
</evidence>